<evidence type="ECO:0000256" key="1">
    <source>
        <dbReference type="ARBA" id="ARBA00004651"/>
    </source>
</evidence>
<keyword evidence="2" id="KW-1003">Cell membrane</keyword>
<feature type="domain" description="Methyl-accepting transducer" evidence="11">
    <location>
        <begin position="272"/>
        <end position="508"/>
    </location>
</feature>
<organism evidence="13 14">
    <name type="scientific">Azomonas agilis</name>
    <dbReference type="NCBI Taxonomy" id="116849"/>
    <lineage>
        <taxon>Bacteria</taxon>
        <taxon>Pseudomonadati</taxon>
        <taxon>Pseudomonadota</taxon>
        <taxon>Gammaproteobacteria</taxon>
        <taxon>Pseudomonadales</taxon>
        <taxon>Pseudomonadaceae</taxon>
        <taxon>Azomonas</taxon>
    </lineage>
</organism>
<evidence type="ECO:0000313" key="14">
    <source>
        <dbReference type="Proteomes" id="UP000319627"/>
    </source>
</evidence>
<dbReference type="FunFam" id="1.10.287.950:FF:000001">
    <property type="entry name" value="Methyl-accepting chemotaxis sensory transducer"/>
    <property type="match status" value="1"/>
</dbReference>
<dbReference type="Pfam" id="PF00672">
    <property type="entry name" value="HAMP"/>
    <property type="match status" value="1"/>
</dbReference>
<feature type="domain" description="HAMP" evidence="12">
    <location>
        <begin position="213"/>
        <end position="267"/>
    </location>
</feature>
<evidence type="ECO:0000256" key="4">
    <source>
        <dbReference type="ARBA" id="ARBA00022989"/>
    </source>
</evidence>
<dbReference type="InterPro" id="IPR033480">
    <property type="entry name" value="sCache_2"/>
</dbReference>
<dbReference type="InterPro" id="IPR003660">
    <property type="entry name" value="HAMP_dom"/>
</dbReference>
<dbReference type="CDD" id="cd11386">
    <property type="entry name" value="MCP_signal"/>
    <property type="match status" value="1"/>
</dbReference>
<comment type="caution">
    <text evidence="13">The sequence shown here is derived from an EMBL/GenBank/DDBJ whole genome shotgun (WGS) entry which is preliminary data.</text>
</comment>
<accession>A0A562IKB4</accession>
<dbReference type="OrthoDB" id="2489132at2"/>
<comment type="similarity">
    <text evidence="7">Belongs to the methyl-accepting chemotaxis (MCP) protein family.</text>
</comment>
<dbReference type="Pfam" id="PF17200">
    <property type="entry name" value="sCache_2"/>
    <property type="match status" value="1"/>
</dbReference>
<evidence type="ECO:0000256" key="5">
    <source>
        <dbReference type="ARBA" id="ARBA00023136"/>
    </source>
</evidence>
<gene>
    <name evidence="13" type="ORF">LX59_01611</name>
</gene>
<evidence type="ECO:0000256" key="3">
    <source>
        <dbReference type="ARBA" id="ARBA00022692"/>
    </source>
</evidence>
<comment type="subcellular location">
    <subcellularLocation>
        <location evidence="1">Cell membrane</location>
        <topology evidence="1">Multi-pass membrane protein</topology>
    </subcellularLocation>
</comment>
<dbReference type="Pfam" id="PF00015">
    <property type="entry name" value="MCPsignal"/>
    <property type="match status" value="1"/>
</dbReference>
<dbReference type="SMART" id="SM00304">
    <property type="entry name" value="HAMP"/>
    <property type="match status" value="1"/>
</dbReference>
<dbReference type="PANTHER" id="PTHR32089:SF112">
    <property type="entry name" value="LYSOZYME-LIKE PROTEIN-RELATED"/>
    <property type="match status" value="1"/>
</dbReference>
<dbReference type="AlphaFoldDB" id="A0A562IKB4"/>
<dbReference type="CDD" id="cd06225">
    <property type="entry name" value="HAMP"/>
    <property type="match status" value="1"/>
</dbReference>
<keyword evidence="4 10" id="KW-1133">Transmembrane helix</keyword>
<dbReference type="SUPFAM" id="SSF58104">
    <property type="entry name" value="Methyl-accepting chemotaxis protein (MCP) signaling domain"/>
    <property type="match status" value="1"/>
</dbReference>
<dbReference type="PROSITE" id="PS50885">
    <property type="entry name" value="HAMP"/>
    <property type="match status" value="1"/>
</dbReference>
<keyword evidence="5 10" id="KW-0472">Membrane</keyword>
<dbReference type="SMART" id="SM00283">
    <property type="entry name" value="MA"/>
    <property type="match status" value="1"/>
</dbReference>
<reference evidence="13 14" key="1">
    <citation type="submission" date="2019-07" db="EMBL/GenBank/DDBJ databases">
        <title>Genomic Encyclopedia of Type Strains, Phase I: the one thousand microbial genomes (KMG-I) project.</title>
        <authorList>
            <person name="Kyrpides N."/>
        </authorList>
    </citation>
    <scope>NUCLEOTIDE SEQUENCE [LARGE SCALE GENOMIC DNA]</scope>
    <source>
        <strain evidence="13 14">DSM 375</strain>
    </source>
</reference>
<feature type="coiled-coil region" evidence="9">
    <location>
        <begin position="315"/>
        <end position="342"/>
    </location>
</feature>
<dbReference type="GO" id="GO:0006935">
    <property type="term" value="P:chemotaxis"/>
    <property type="evidence" value="ECO:0007669"/>
    <property type="project" value="UniProtKB-ARBA"/>
</dbReference>
<protein>
    <submittedName>
        <fullName evidence="13">Methyl-accepting chemotaxis sensory transducer with Cache sensor</fullName>
    </submittedName>
</protein>
<keyword evidence="14" id="KW-1185">Reference proteome</keyword>
<evidence type="ECO:0000256" key="2">
    <source>
        <dbReference type="ARBA" id="ARBA00022475"/>
    </source>
</evidence>
<dbReference type="SMART" id="SM01049">
    <property type="entry name" value="Cache_2"/>
    <property type="match status" value="1"/>
</dbReference>
<keyword evidence="6 8" id="KW-0807">Transducer</keyword>
<sequence>MNQLRKFPINSRLWLAQILVFLMLLALGLQVSIQEKNAMYAAKEEKNRHVVETAIGILEHFHRLETSGALTQTAAQKAALEQVRTLRYGADDYFWINDQGPTMIMHPIRPELEGKDLSAVKDPSGKALFNDMVSLVRQHNAGSLPYLWAKPGHEYPEPKISYVQLFKPWGWILGTGIYVDDVEQEFKNYLLQYFLISLLLFLITASLMTLISRSITQPLHNTTVAMANIASGDADLTHQLDEGGGDELAILSRHFNQFTRNLRSMIQQLSDSANTLGVSSRSLSALAEQTYQQSQKQAQQIDLVATAINEVTYSVQEVAKNAEQASTEVKSAEQQALQGQRNIDNSLKQIEHLSQRITQSVEAMRSLADQSTQIGSVVEVIGSIAEQTNLLALNAAIEAARAGDQGRGFAVVADEVRLLAQRTQKSTAEIQAMIEQLQQNASVAVQVIQESHQAMQLTVEQASQAGESLAGITETTKKLALVNASIASATLQQTHVAEDINQNITLTADLAQQGTNTAEQSNEASKHLGALADALSQLLKRFRV</sequence>
<feature type="transmembrane region" description="Helical" evidence="10">
    <location>
        <begin position="190"/>
        <end position="211"/>
    </location>
</feature>
<dbReference type="PROSITE" id="PS50111">
    <property type="entry name" value="CHEMOTAXIS_TRANSDUC_2"/>
    <property type="match status" value="1"/>
</dbReference>
<dbReference type="Gene3D" id="1.10.287.950">
    <property type="entry name" value="Methyl-accepting chemotaxis protein"/>
    <property type="match status" value="1"/>
</dbReference>
<evidence type="ECO:0000256" key="8">
    <source>
        <dbReference type="PROSITE-ProRule" id="PRU00284"/>
    </source>
</evidence>
<evidence type="ECO:0000256" key="9">
    <source>
        <dbReference type="SAM" id="Coils"/>
    </source>
</evidence>
<evidence type="ECO:0000259" key="11">
    <source>
        <dbReference type="PROSITE" id="PS50111"/>
    </source>
</evidence>
<dbReference type="GO" id="GO:0007165">
    <property type="term" value="P:signal transduction"/>
    <property type="evidence" value="ECO:0007669"/>
    <property type="project" value="UniProtKB-KW"/>
</dbReference>
<dbReference type="GO" id="GO:0005886">
    <property type="term" value="C:plasma membrane"/>
    <property type="evidence" value="ECO:0007669"/>
    <property type="project" value="UniProtKB-SubCell"/>
</dbReference>
<evidence type="ECO:0000256" key="7">
    <source>
        <dbReference type="ARBA" id="ARBA00029447"/>
    </source>
</evidence>
<name>A0A562IKB4_9GAMM</name>
<evidence type="ECO:0000256" key="6">
    <source>
        <dbReference type="ARBA" id="ARBA00023224"/>
    </source>
</evidence>
<evidence type="ECO:0000313" key="13">
    <source>
        <dbReference type="EMBL" id="TWH71328.1"/>
    </source>
</evidence>
<dbReference type="EMBL" id="VLKG01000005">
    <property type="protein sequence ID" value="TWH71328.1"/>
    <property type="molecule type" value="Genomic_DNA"/>
</dbReference>
<dbReference type="Proteomes" id="UP000319627">
    <property type="component" value="Unassembled WGS sequence"/>
</dbReference>
<keyword evidence="3 10" id="KW-0812">Transmembrane</keyword>
<dbReference type="PANTHER" id="PTHR32089">
    <property type="entry name" value="METHYL-ACCEPTING CHEMOTAXIS PROTEIN MCPB"/>
    <property type="match status" value="1"/>
</dbReference>
<dbReference type="InterPro" id="IPR004089">
    <property type="entry name" value="MCPsignal_dom"/>
</dbReference>
<dbReference type="RefSeq" id="WP_144571329.1">
    <property type="nucleotide sequence ID" value="NZ_VLKG01000005.1"/>
</dbReference>
<dbReference type="Gene3D" id="3.30.450.20">
    <property type="entry name" value="PAS domain"/>
    <property type="match status" value="1"/>
</dbReference>
<keyword evidence="9" id="KW-0175">Coiled coil</keyword>
<evidence type="ECO:0000259" key="12">
    <source>
        <dbReference type="PROSITE" id="PS50885"/>
    </source>
</evidence>
<proteinExistence type="inferred from homology"/>
<evidence type="ECO:0000256" key="10">
    <source>
        <dbReference type="SAM" id="Phobius"/>
    </source>
</evidence>